<feature type="region of interest" description="Disordered" evidence="1">
    <location>
        <begin position="188"/>
        <end position="217"/>
    </location>
</feature>
<dbReference type="AlphaFoldDB" id="A0A814V1A7"/>
<dbReference type="PANTHER" id="PTHR46348:SF1">
    <property type="entry name" value="DELETED IN LUNG AND ESOPHAGEAL CANCER PROTEIN 1"/>
    <property type="match status" value="1"/>
</dbReference>
<evidence type="ECO:0000256" key="1">
    <source>
        <dbReference type="SAM" id="MobiDB-lite"/>
    </source>
</evidence>
<evidence type="ECO:0000313" key="5">
    <source>
        <dbReference type="Proteomes" id="UP000663855"/>
    </source>
</evidence>
<dbReference type="Proteomes" id="UP000663834">
    <property type="component" value="Unassembled WGS sequence"/>
</dbReference>
<sequence length="550" mass="62291">MEGETAIVSSTSTDHKNDSSSPFNVNYSQQQSRASSTHVRPNTNASGSQRNTNMLDRHTLPEIPHNPLTATVSHVVSRELGENFLKTPMRPETVKKLVVSGNVDDITHRLYVQHLREIQAKREYQLQKIGHDEQNFLLAQFQAYDNEVAEEKTHLTSLYVDEHALTRDQVILPRDFLNYNLQRYIKQSSKEETKSKETAETIKQGSDDEKKLPKLTQPSKKKTLNTLWKDQISVPERDYNRARLKMIDNLTNYSTNPRFDENRQHHLITTGPITKPPPLLPVFEAIPSEIIFTQYRVGDVHETKLCLRNLSSVAHSCRIVPPKTPYFCVSLPQYPSGHSLVATGLSVIYNIKFSPDTLGVFQDEIIVQCSNGTEFAVKLLAKRPPPVLTLSSLVDCGYWLVGGRKMCEFKVRNDGGEGRFAIVPASSWPAINFKTVARSETIHLPPFEIAPPTLDLRPGDTFSLHVSFNPQIPGEFIEEFIMICDNGEVLRYKLKGVAQTIQVRLEDLEGGVVDLNELEIRDISAQYSINFISINPFSYCQKKMTIKNLT</sequence>
<comment type="caution">
    <text evidence="3">The sequence shown here is derived from an EMBL/GenBank/DDBJ whole genome shotgun (WGS) entry which is preliminary data.</text>
</comment>
<name>A0A814V1A7_9BILA</name>
<evidence type="ECO:0000313" key="3">
    <source>
        <dbReference type="EMBL" id="CAF1182018.1"/>
    </source>
</evidence>
<gene>
    <name evidence="3" type="ORF">CJN711_LOCUS11065</name>
    <name evidence="4" type="ORF">KQP761_LOCUS22444</name>
</gene>
<feature type="region of interest" description="Disordered" evidence="1">
    <location>
        <begin position="1"/>
        <end position="52"/>
    </location>
</feature>
<evidence type="ECO:0000259" key="2">
    <source>
        <dbReference type="Pfam" id="PF23277"/>
    </source>
</evidence>
<dbReference type="InterPro" id="IPR059041">
    <property type="entry name" value="Ig_DLEC1_1"/>
</dbReference>
<organism evidence="3 5">
    <name type="scientific">Rotaria magnacalcarata</name>
    <dbReference type="NCBI Taxonomy" id="392030"/>
    <lineage>
        <taxon>Eukaryota</taxon>
        <taxon>Metazoa</taxon>
        <taxon>Spiralia</taxon>
        <taxon>Gnathifera</taxon>
        <taxon>Rotifera</taxon>
        <taxon>Eurotatoria</taxon>
        <taxon>Bdelloidea</taxon>
        <taxon>Philodinida</taxon>
        <taxon>Philodinidae</taxon>
        <taxon>Rotaria</taxon>
    </lineage>
</organism>
<dbReference type="Gene3D" id="2.60.40.10">
    <property type="entry name" value="Immunoglobulins"/>
    <property type="match status" value="2"/>
</dbReference>
<dbReference type="InterPro" id="IPR013783">
    <property type="entry name" value="Ig-like_fold"/>
</dbReference>
<protein>
    <recommendedName>
        <fullName evidence="2">Deleted in lung and esophageal cancer protein 1 Ig-like domain-containing protein</fullName>
    </recommendedName>
</protein>
<dbReference type="InterPro" id="IPR033304">
    <property type="entry name" value="DLEC1"/>
</dbReference>
<dbReference type="EMBL" id="CAJNOW010011740">
    <property type="protein sequence ID" value="CAF1602393.1"/>
    <property type="molecule type" value="Genomic_DNA"/>
</dbReference>
<dbReference type="OrthoDB" id="2115465at2759"/>
<dbReference type="GO" id="GO:0005929">
    <property type="term" value="C:cilium"/>
    <property type="evidence" value="ECO:0007669"/>
    <property type="project" value="TreeGrafter"/>
</dbReference>
<dbReference type="Proteomes" id="UP000663855">
    <property type="component" value="Unassembled WGS sequence"/>
</dbReference>
<proteinExistence type="predicted"/>
<dbReference type="GO" id="GO:0005737">
    <property type="term" value="C:cytoplasm"/>
    <property type="evidence" value="ECO:0007669"/>
    <property type="project" value="TreeGrafter"/>
</dbReference>
<accession>A0A814V1A7</accession>
<dbReference type="PANTHER" id="PTHR46348">
    <property type="entry name" value="DELETED IN LUNG AND ESOPHAGEAL CANCER PROTEIN 1"/>
    <property type="match status" value="1"/>
</dbReference>
<feature type="compositionally biased region" description="Basic and acidic residues" evidence="1">
    <location>
        <begin position="188"/>
        <end position="212"/>
    </location>
</feature>
<evidence type="ECO:0000313" key="4">
    <source>
        <dbReference type="EMBL" id="CAF1602393.1"/>
    </source>
</evidence>
<reference evidence="3" key="1">
    <citation type="submission" date="2021-02" db="EMBL/GenBank/DDBJ databases">
        <authorList>
            <person name="Nowell W R."/>
        </authorList>
    </citation>
    <scope>NUCLEOTIDE SEQUENCE</scope>
</reference>
<feature type="compositionally biased region" description="Polar residues" evidence="1">
    <location>
        <begin position="19"/>
        <end position="52"/>
    </location>
</feature>
<feature type="domain" description="Deleted in lung and esophageal cancer protein 1 Ig-like" evidence="2">
    <location>
        <begin position="283"/>
        <end position="382"/>
    </location>
</feature>
<dbReference type="GO" id="GO:0008285">
    <property type="term" value="P:negative regulation of cell population proliferation"/>
    <property type="evidence" value="ECO:0007669"/>
    <property type="project" value="InterPro"/>
</dbReference>
<dbReference type="GO" id="GO:0015631">
    <property type="term" value="F:tubulin binding"/>
    <property type="evidence" value="ECO:0007669"/>
    <property type="project" value="TreeGrafter"/>
</dbReference>
<dbReference type="Pfam" id="PF23277">
    <property type="entry name" value="Ig_Dlec1_1"/>
    <property type="match status" value="1"/>
</dbReference>
<dbReference type="EMBL" id="CAJNOV010004628">
    <property type="protein sequence ID" value="CAF1182018.1"/>
    <property type="molecule type" value="Genomic_DNA"/>
</dbReference>